<reference evidence="1 2" key="1">
    <citation type="submission" date="2022-03" db="EMBL/GenBank/DDBJ databases">
        <authorList>
            <person name="Brunel B."/>
        </authorList>
    </citation>
    <scope>NUCLEOTIDE SEQUENCE [LARGE SCALE GENOMIC DNA]</scope>
    <source>
        <strain evidence="1">STM5069sample</strain>
    </source>
</reference>
<proteinExistence type="predicted"/>
<sequence>MDGFPGNGYLHAGAAGPDSLLVTARGISHGGSTAFFTVLGMTVGRGLFNCLSSQSAS</sequence>
<dbReference type="Proteomes" id="UP001153050">
    <property type="component" value="Unassembled WGS sequence"/>
</dbReference>
<accession>A0ABN8JED9</accession>
<keyword evidence="2" id="KW-1185">Reference proteome</keyword>
<dbReference type="EMBL" id="CAKXZT010000013">
    <property type="protein sequence ID" value="CAH2395485.1"/>
    <property type="molecule type" value="Genomic_DNA"/>
</dbReference>
<evidence type="ECO:0000313" key="1">
    <source>
        <dbReference type="EMBL" id="CAH2395485.1"/>
    </source>
</evidence>
<protein>
    <submittedName>
        <fullName evidence="1">Uncharacterized protein</fullName>
    </submittedName>
</protein>
<gene>
    <name evidence="1" type="ORF">MES5069_110037</name>
</gene>
<evidence type="ECO:0000313" key="2">
    <source>
        <dbReference type="Proteomes" id="UP001153050"/>
    </source>
</evidence>
<name>A0ABN8JED9_9HYPH</name>
<comment type="caution">
    <text evidence="1">The sequence shown here is derived from an EMBL/GenBank/DDBJ whole genome shotgun (WGS) entry which is preliminary data.</text>
</comment>
<organism evidence="1 2">
    <name type="scientific">Mesorhizobium escarrei</name>
    <dbReference type="NCBI Taxonomy" id="666018"/>
    <lineage>
        <taxon>Bacteria</taxon>
        <taxon>Pseudomonadati</taxon>
        <taxon>Pseudomonadota</taxon>
        <taxon>Alphaproteobacteria</taxon>
        <taxon>Hyphomicrobiales</taxon>
        <taxon>Phyllobacteriaceae</taxon>
        <taxon>Mesorhizobium</taxon>
    </lineage>
</organism>